<sequence length="200" mass="21892">MLILLLALVNLAFALASNLLCRPLEKLWDQTVDGQCVDGETELATAYFQGGFAVFAFLFLCIFPVMVARDLVLVKSIRAAIFSIIRTYQVSVIGARGSFSGNVLLATIFDVLTQNLAITAANVIPLGTMLSSPNVRDLSNLVSVSSNRLDDLSQRSSELQTPPHSAKSTIFIIEGPRDDEYYYSNGDIPPHPRLRPTVMI</sequence>
<proteinExistence type="predicted"/>
<keyword evidence="1" id="KW-0472">Membrane</keyword>
<dbReference type="EMBL" id="CALLCH030000017">
    <property type="protein sequence ID" value="CAI4218118.1"/>
    <property type="molecule type" value="Genomic_DNA"/>
</dbReference>
<gene>
    <name evidence="4" type="ORF">PPNO1_LOCUS7714</name>
</gene>
<organism evidence="4 5">
    <name type="scientific">Parascedosporium putredinis</name>
    <dbReference type="NCBI Taxonomy" id="1442378"/>
    <lineage>
        <taxon>Eukaryota</taxon>
        <taxon>Fungi</taxon>
        <taxon>Dikarya</taxon>
        <taxon>Ascomycota</taxon>
        <taxon>Pezizomycotina</taxon>
        <taxon>Sordariomycetes</taxon>
        <taxon>Hypocreomycetidae</taxon>
        <taxon>Microascales</taxon>
        <taxon>Microascaceae</taxon>
        <taxon>Parascedosporium</taxon>
    </lineage>
</organism>
<feature type="transmembrane region" description="Helical" evidence="1">
    <location>
        <begin position="45"/>
        <end position="68"/>
    </location>
</feature>
<keyword evidence="5" id="KW-1185">Reference proteome</keyword>
<keyword evidence="2" id="KW-0732">Signal</keyword>
<keyword evidence="1" id="KW-1133">Transmembrane helix</keyword>
<evidence type="ECO:0000256" key="2">
    <source>
        <dbReference type="SAM" id="SignalP"/>
    </source>
</evidence>
<feature type="signal peptide" evidence="2">
    <location>
        <begin position="1"/>
        <end position="16"/>
    </location>
</feature>
<dbReference type="OrthoDB" id="3934549at2759"/>
<reference evidence="4" key="1">
    <citation type="submission" date="2022-11" db="EMBL/GenBank/DDBJ databases">
        <authorList>
            <person name="Scott C."/>
            <person name="Bruce N."/>
        </authorList>
    </citation>
    <scope>NUCLEOTIDE SEQUENCE</scope>
</reference>
<evidence type="ECO:0000259" key="3">
    <source>
        <dbReference type="Pfam" id="PF20684"/>
    </source>
</evidence>
<dbReference type="Proteomes" id="UP000838763">
    <property type="component" value="Unassembled WGS sequence"/>
</dbReference>
<name>A0A9P1H8S1_9PEZI</name>
<feature type="chain" id="PRO_5040153616" description="Rhodopsin domain-containing protein" evidence="2">
    <location>
        <begin position="17"/>
        <end position="200"/>
    </location>
</feature>
<evidence type="ECO:0000313" key="4">
    <source>
        <dbReference type="EMBL" id="CAI4218118.1"/>
    </source>
</evidence>
<comment type="caution">
    <text evidence="4">The sequence shown here is derived from an EMBL/GenBank/DDBJ whole genome shotgun (WGS) entry which is preliminary data.</text>
</comment>
<dbReference type="AlphaFoldDB" id="A0A9P1H8S1"/>
<dbReference type="Pfam" id="PF20684">
    <property type="entry name" value="Fung_rhodopsin"/>
    <property type="match status" value="1"/>
</dbReference>
<keyword evidence="1" id="KW-0812">Transmembrane</keyword>
<accession>A0A9P1H8S1</accession>
<dbReference type="InterPro" id="IPR049326">
    <property type="entry name" value="Rhodopsin_dom_fungi"/>
</dbReference>
<feature type="domain" description="Rhodopsin" evidence="3">
    <location>
        <begin position="2"/>
        <end position="86"/>
    </location>
</feature>
<protein>
    <recommendedName>
        <fullName evidence="3">Rhodopsin domain-containing protein</fullName>
    </recommendedName>
</protein>
<evidence type="ECO:0000256" key="1">
    <source>
        <dbReference type="SAM" id="Phobius"/>
    </source>
</evidence>
<evidence type="ECO:0000313" key="5">
    <source>
        <dbReference type="Proteomes" id="UP000838763"/>
    </source>
</evidence>